<dbReference type="EMBL" id="JBCNJP010000006">
    <property type="protein sequence ID" value="KAK9078025.1"/>
    <property type="molecule type" value="Genomic_DNA"/>
</dbReference>
<comment type="caution">
    <text evidence="11">The sequence shown here is derived from an EMBL/GenBank/DDBJ whole genome shotgun (WGS) entry which is preliminary data.</text>
</comment>
<dbReference type="Gene3D" id="1.10.340.70">
    <property type="match status" value="1"/>
</dbReference>
<dbReference type="CDD" id="cd09274">
    <property type="entry name" value="RNase_HI_RT_Ty3"/>
    <property type="match status" value="1"/>
</dbReference>
<dbReference type="InterPro" id="IPR041588">
    <property type="entry name" value="Integrase_H2C2"/>
</dbReference>
<dbReference type="Gene3D" id="3.30.70.270">
    <property type="match status" value="2"/>
</dbReference>
<dbReference type="Pfam" id="PF00078">
    <property type="entry name" value="RVT_1"/>
    <property type="match status" value="1"/>
</dbReference>
<evidence type="ECO:0000259" key="10">
    <source>
        <dbReference type="PROSITE" id="PS50994"/>
    </source>
</evidence>
<dbReference type="InterPro" id="IPR005162">
    <property type="entry name" value="Retrotrans_gag_dom"/>
</dbReference>
<dbReference type="InterPro" id="IPR036397">
    <property type="entry name" value="RNaseH_sf"/>
</dbReference>
<dbReference type="GO" id="GO:0016787">
    <property type="term" value="F:hydrolase activity"/>
    <property type="evidence" value="ECO:0007669"/>
    <property type="project" value="UniProtKB-KW"/>
</dbReference>
<reference evidence="11 12" key="1">
    <citation type="submission" date="2024-04" db="EMBL/GenBank/DDBJ databases">
        <title>The reference genome of an endangered Asteraceae, Deinandra increscens subsp. villosa, native to the Central Coast of California.</title>
        <authorList>
            <person name="Guilliams M."/>
            <person name="Hasenstab-Lehman K."/>
            <person name="Meyer R."/>
            <person name="Mcevoy S."/>
        </authorList>
    </citation>
    <scope>NUCLEOTIDE SEQUENCE [LARGE SCALE GENOMIC DNA]</scope>
    <source>
        <tissue evidence="11">Leaf</tissue>
    </source>
</reference>
<name>A0AAP0DMW8_9ASTR</name>
<dbReference type="Gene3D" id="2.40.70.10">
    <property type="entry name" value="Acid Proteases"/>
    <property type="match status" value="1"/>
</dbReference>
<dbReference type="Pfam" id="PF17921">
    <property type="entry name" value="Integrase_H2C2"/>
    <property type="match status" value="1"/>
</dbReference>
<evidence type="ECO:0000256" key="9">
    <source>
        <dbReference type="SAM" id="MobiDB-lite"/>
    </source>
</evidence>
<dbReference type="Pfam" id="PF17917">
    <property type="entry name" value="RT_RNaseH"/>
    <property type="match status" value="1"/>
</dbReference>
<feature type="compositionally biased region" description="Polar residues" evidence="9">
    <location>
        <begin position="384"/>
        <end position="400"/>
    </location>
</feature>
<evidence type="ECO:0000256" key="3">
    <source>
        <dbReference type="ARBA" id="ARBA00022695"/>
    </source>
</evidence>
<protein>
    <recommendedName>
        <fullName evidence="1">RNA-directed DNA polymerase</fullName>
        <ecNumber evidence="1">2.7.7.49</ecNumber>
    </recommendedName>
</protein>
<accession>A0AAP0DMW8</accession>
<dbReference type="EC" id="2.7.7.49" evidence="1"/>
<sequence>MPRSFRTGTPLSIDLEIEKTAKRLRKQAKLRKKLASPSTSTSSPPVINIWQDIPLSSDSEPEAITSSPSLTSSSTDTTPPNSPTHTIQEPNSPETIMAEEQTLRQWATHDVTQQPLCINYPAAANFELRSGLIHLLPTFRGLENEDPHKFLKEFHVVCSGMKPHNITEDQIKLRAFPFALQDSAKEWLYYLPPGSVTTWNELAKLFLDKYFPEVKASILRKEIIAIKQAKREALHTYWERFKKLCARCPQHGISEHQLLQYFCEGLAPLERRLINASSGGALLDKTPTQIRALITSIAEDTKHSAQEEEWYVDPPRAVKEVSTPHIETQIAELTKAVMQLTKDKVVEPPARACGICLKHGHPTDACPMLQEDTEEVQALGGYPGQSSRQYHQPQGNSNWGRPQQPQQFQSFQQRPPHNLQNFQPRQQPSQQSGGTEMSLEDIVKSLATSTQSFQQETKASIKNLEQQVSQLATSVSKLESQGKLPAQTETNPKHGACAITLRSGKSYEGPSKQEEEEEIVVEKKSGEKKEIPQPTKNEVKFTPIPPFPSRLQSTKKEREEQEIMETFRKVEVNIPLLDAIKQVPRYAKFLKELCTSKKKLKGNETVKVGENISAVLQKRLPPKCKDPGVFTVPCKLGNITVPRAMLDLGASINVLPYSIFKTLNIGPLKRTGVVIQLADRSLVHPKGVLEDVLVQVNELVFPADFYILDMEDDESPSSSSILLGRPFLKTAKTKIDVYSGTLSMEFDGEVINFNIYDAMRYPSDVSSLNFLDIIEPVTHECLELSNNDVLELVLSKSIDEVAAKELIEKFKLGEELMEVVAFMDSRKNTRYDAPKIELSHTNQKSLPSVLQAPELELKTLPNHLKYAYLGEKETLPVIISNKLTSEQEEELVSTLKNYKEAIGWTIADIKGLSPSICMHKILMEEDYKPTREAQRRLNPPMMEVVKKEILKLLDAGMIYPISDSKWVSPVQVVPKKTGITVTKNDQGELIPTRVQNGWRVCIDYRRLNAATRKDHYPLPFIDQMLERLAGKTHYCCLDGYSGFHQIPVAPEDQEKTTFTCPFGTFAYRRMPFGLCNAPATFQRCMVSIFSDYVEEIIEVFMDDFTVYGNSFKECLENLTKILKRCVDTNLVLNYEKCHFMVDQGLILGHVVSSKGLEVDKAKIDIIQSLPYPNCVREVRSFLGHAGFYRRFIKDFSKITRPMCELLQKDVEFEFTEACKKAFDTLKDLLVTAPIIQPPDWNLPFEIMCDASNHAVGAVLGQRKDRAAHVIYYASRTLDHAQSNYSTTEKELLAIVFALEKFRQYLLGTKVIVYSDHAALKYLMTKKDAKPRLIRWVLLLQEFDLEIRDKSGKQNLVADHLSRIINNEEPMPLDDSFPDEHLFTTQVTTPWYADIVNYLVTNELPSELSRAQKDKIKKEARRYVWDEPHLWKYCADQVIRRCVDQCEVTSILAFCHSQACGGHFGPKRTAHKVLESGFYWPTIFLDSYTFCKTCERCQKTGTLRSKDQMPLTPILVCEIFDVWGIDFMGPFPSSFGNVYIILAVDYVSKWVEAKATRTNDAKVVSGFVKSNIFSRFGTPRAFISDRGSHFCNRTIEALFKKYGVAHRVSTAYHPQTNGQAEISNREIKSILEKTVNPNRKDWSLRLDDALWAYRTAYKTPIGMSPFRLVFGKACHLPVELEHKAFWAIKQFNLKIDEAGVHRKLQIQELEEIRNDAYENSRIYKEKTKAFHDKVNTRKSFSVGQKVLLYSSRLHKFPGKLRSRWVGPFVVTNVFPHGAVEISSEMTGKTFKVNGHRLKLFYEGVQVENEVVTELECATYED</sequence>
<dbReference type="InterPro" id="IPR000477">
    <property type="entry name" value="RT_dom"/>
</dbReference>
<dbReference type="Proteomes" id="UP001408789">
    <property type="component" value="Unassembled WGS sequence"/>
</dbReference>
<evidence type="ECO:0000256" key="2">
    <source>
        <dbReference type="ARBA" id="ARBA00022679"/>
    </source>
</evidence>
<dbReference type="InterPro" id="IPR043128">
    <property type="entry name" value="Rev_trsase/Diguanyl_cyclase"/>
</dbReference>
<dbReference type="GO" id="GO:0004519">
    <property type="term" value="F:endonuclease activity"/>
    <property type="evidence" value="ECO:0007669"/>
    <property type="project" value="UniProtKB-KW"/>
</dbReference>
<evidence type="ECO:0000313" key="11">
    <source>
        <dbReference type="EMBL" id="KAK9078025.1"/>
    </source>
</evidence>
<dbReference type="Pfam" id="PF00665">
    <property type="entry name" value="rve"/>
    <property type="match status" value="1"/>
</dbReference>
<dbReference type="SUPFAM" id="SSF53098">
    <property type="entry name" value="Ribonuclease H-like"/>
    <property type="match status" value="1"/>
</dbReference>
<evidence type="ECO:0000256" key="7">
    <source>
        <dbReference type="ARBA" id="ARBA00022918"/>
    </source>
</evidence>
<keyword evidence="12" id="KW-1185">Reference proteome</keyword>
<dbReference type="FunFam" id="3.30.70.270:FF:000020">
    <property type="entry name" value="Transposon Tf2-6 polyprotein-like Protein"/>
    <property type="match status" value="1"/>
</dbReference>
<feature type="compositionally biased region" description="Low complexity" evidence="9">
    <location>
        <begin position="65"/>
        <end position="86"/>
    </location>
</feature>
<dbReference type="GO" id="GO:0003676">
    <property type="term" value="F:nucleic acid binding"/>
    <property type="evidence" value="ECO:0007669"/>
    <property type="project" value="InterPro"/>
</dbReference>
<feature type="compositionally biased region" description="Basic and acidic residues" evidence="9">
    <location>
        <begin position="520"/>
        <end position="531"/>
    </location>
</feature>
<feature type="region of interest" description="Disordered" evidence="9">
    <location>
        <begin position="379"/>
        <end position="437"/>
    </location>
</feature>
<keyword evidence="4" id="KW-0540">Nuclease</keyword>
<evidence type="ECO:0000256" key="8">
    <source>
        <dbReference type="SAM" id="Coils"/>
    </source>
</evidence>
<dbReference type="CDD" id="cd01647">
    <property type="entry name" value="RT_LTR"/>
    <property type="match status" value="1"/>
</dbReference>
<keyword evidence="8" id="KW-0175">Coiled coil</keyword>
<feature type="region of interest" description="Disordered" evidence="9">
    <location>
        <begin position="28"/>
        <end position="92"/>
    </location>
</feature>
<gene>
    <name evidence="11" type="ORF">SSX86_002082</name>
</gene>
<dbReference type="InterPro" id="IPR012337">
    <property type="entry name" value="RNaseH-like_sf"/>
</dbReference>
<dbReference type="InterPro" id="IPR021109">
    <property type="entry name" value="Peptidase_aspartic_dom_sf"/>
</dbReference>
<feature type="compositionally biased region" description="Low complexity" evidence="9">
    <location>
        <begin position="35"/>
        <end position="45"/>
    </location>
</feature>
<dbReference type="PANTHER" id="PTHR37984">
    <property type="entry name" value="PROTEIN CBG26694"/>
    <property type="match status" value="1"/>
</dbReference>
<keyword evidence="3" id="KW-0548">Nucleotidyltransferase</keyword>
<keyword evidence="7" id="KW-0695">RNA-directed DNA polymerase</keyword>
<dbReference type="SUPFAM" id="SSF50630">
    <property type="entry name" value="Acid proteases"/>
    <property type="match status" value="1"/>
</dbReference>
<feature type="compositionally biased region" description="Low complexity" evidence="9">
    <location>
        <begin position="423"/>
        <end position="434"/>
    </location>
</feature>
<dbReference type="CDD" id="cd00303">
    <property type="entry name" value="retropepsin_like"/>
    <property type="match status" value="1"/>
</dbReference>
<dbReference type="PANTHER" id="PTHR37984:SF5">
    <property type="entry name" value="PROTEIN NYNRIN-LIKE"/>
    <property type="match status" value="1"/>
</dbReference>
<evidence type="ECO:0000256" key="6">
    <source>
        <dbReference type="ARBA" id="ARBA00022801"/>
    </source>
</evidence>
<keyword evidence="2" id="KW-0808">Transferase</keyword>
<dbReference type="Pfam" id="PF03732">
    <property type="entry name" value="Retrotrans_gag"/>
    <property type="match status" value="1"/>
</dbReference>
<feature type="domain" description="Integrase catalytic" evidence="10">
    <location>
        <begin position="1508"/>
        <end position="1672"/>
    </location>
</feature>
<dbReference type="Gene3D" id="3.10.10.10">
    <property type="entry name" value="HIV Type 1 Reverse Transcriptase, subunit A, domain 1"/>
    <property type="match status" value="1"/>
</dbReference>
<dbReference type="Gene3D" id="3.30.420.10">
    <property type="entry name" value="Ribonuclease H-like superfamily/Ribonuclease H"/>
    <property type="match status" value="1"/>
</dbReference>
<keyword evidence="6" id="KW-0378">Hydrolase</keyword>
<dbReference type="GO" id="GO:0015074">
    <property type="term" value="P:DNA integration"/>
    <property type="evidence" value="ECO:0007669"/>
    <property type="project" value="InterPro"/>
</dbReference>
<feature type="compositionally biased region" description="Low complexity" evidence="9">
    <location>
        <begin position="401"/>
        <end position="416"/>
    </location>
</feature>
<dbReference type="InterPro" id="IPR001584">
    <property type="entry name" value="Integrase_cat-core"/>
</dbReference>
<organism evidence="11 12">
    <name type="scientific">Deinandra increscens subsp. villosa</name>
    <dbReference type="NCBI Taxonomy" id="3103831"/>
    <lineage>
        <taxon>Eukaryota</taxon>
        <taxon>Viridiplantae</taxon>
        <taxon>Streptophyta</taxon>
        <taxon>Embryophyta</taxon>
        <taxon>Tracheophyta</taxon>
        <taxon>Spermatophyta</taxon>
        <taxon>Magnoliopsida</taxon>
        <taxon>eudicotyledons</taxon>
        <taxon>Gunneridae</taxon>
        <taxon>Pentapetalae</taxon>
        <taxon>asterids</taxon>
        <taxon>campanulids</taxon>
        <taxon>Asterales</taxon>
        <taxon>Asteraceae</taxon>
        <taxon>Asteroideae</taxon>
        <taxon>Heliantheae alliance</taxon>
        <taxon>Madieae</taxon>
        <taxon>Madiinae</taxon>
        <taxon>Deinandra</taxon>
    </lineage>
</organism>
<proteinExistence type="predicted"/>
<dbReference type="InterPro" id="IPR050951">
    <property type="entry name" value="Retrovirus_Pol_polyprotein"/>
</dbReference>
<keyword evidence="5" id="KW-0255">Endonuclease</keyword>
<evidence type="ECO:0000256" key="4">
    <source>
        <dbReference type="ARBA" id="ARBA00022722"/>
    </source>
</evidence>
<dbReference type="GO" id="GO:0003964">
    <property type="term" value="F:RNA-directed DNA polymerase activity"/>
    <property type="evidence" value="ECO:0007669"/>
    <property type="project" value="UniProtKB-KW"/>
</dbReference>
<dbReference type="InterPro" id="IPR043502">
    <property type="entry name" value="DNA/RNA_pol_sf"/>
</dbReference>
<dbReference type="PROSITE" id="PS50994">
    <property type="entry name" value="INTEGRASE"/>
    <property type="match status" value="1"/>
</dbReference>
<dbReference type="InterPro" id="IPR041373">
    <property type="entry name" value="RT_RNaseH"/>
</dbReference>
<dbReference type="SUPFAM" id="SSF56672">
    <property type="entry name" value="DNA/RNA polymerases"/>
    <property type="match status" value="1"/>
</dbReference>
<feature type="coiled-coil region" evidence="8">
    <location>
        <begin position="454"/>
        <end position="481"/>
    </location>
</feature>
<evidence type="ECO:0000256" key="5">
    <source>
        <dbReference type="ARBA" id="ARBA00022759"/>
    </source>
</evidence>
<evidence type="ECO:0000313" key="12">
    <source>
        <dbReference type="Proteomes" id="UP001408789"/>
    </source>
</evidence>
<feature type="region of interest" description="Disordered" evidence="9">
    <location>
        <begin position="502"/>
        <end position="556"/>
    </location>
</feature>
<evidence type="ECO:0000256" key="1">
    <source>
        <dbReference type="ARBA" id="ARBA00012493"/>
    </source>
</evidence>